<dbReference type="Proteomes" id="UP000008793">
    <property type="component" value="Chromosome"/>
</dbReference>
<dbReference type="eggNOG" id="ENOG502ZCGY">
    <property type="taxonomic scope" value="Bacteria"/>
</dbReference>
<dbReference type="HOGENOM" id="CLU_086670_0_0_6"/>
<keyword evidence="2" id="KW-1185">Reference proteome</keyword>
<gene>
    <name evidence="1" type="ordered locus">EbC_03700</name>
</gene>
<protein>
    <submittedName>
        <fullName evidence="1">Conserved uncharacterized protein</fullName>
    </submittedName>
</protein>
<dbReference type="RefSeq" id="WP_013200408.1">
    <property type="nucleotide sequence ID" value="NC_014306.1"/>
</dbReference>
<evidence type="ECO:0000313" key="1">
    <source>
        <dbReference type="EMBL" id="CAX57901.1"/>
    </source>
</evidence>
<proteinExistence type="predicted"/>
<accession>D8MM17</accession>
<organism evidence="2">
    <name type="scientific">Erwinia billingiae (strain Eb661)</name>
    <dbReference type="NCBI Taxonomy" id="634500"/>
    <lineage>
        <taxon>Bacteria</taxon>
        <taxon>Pseudomonadati</taxon>
        <taxon>Pseudomonadota</taxon>
        <taxon>Gammaproteobacteria</taxon>
        <taxon>Enterobacterales</taxon>
        <taxon>Erwiniaceae</taxon>
        <taxon>Erwinia</taxon>
    </lineage>
</organism>
<dbReference type="AlphaFoldDB" id="D8MM17"/>
<sequence>MRSYDDIARRIAKIILSPESAIGFTHGILSVPTDIGYLAYGYMHTDGRYYRETEKIRMLKAIRHGILENHHFASTIETVLTLFNKNISEKKQDAIYAKTIASIAGRVVTNAVVAGKLASSIAQRSSLLVKLRGGIVGNTLLIGGMMERCIYTSERLQRNNPEVYNALKPRNYDLLYFLVEPALHPFIEALNIKRLHGLSAFEKILDKIENEIKAKR</sequence>
<reference evidence="1 2" key="1">
    <citation type="journal article" date="2010" name="BMC Genomics">
        <title>Genome comparison of the epiphytic bacteria Erwinia billingiae and E. tasmaniensis with the pear pathogen E. pyrifoliae.</title>
        <authorList>
            <person name="Kube M."/>
            <person name="Migdoll A.M."/>
            <person name="Gehring I."/>
            <person name="Heitmann K."/>
            <person name="Mayer Y."/>
            <person name="Kuhl H."/>
            <person name="Knaust F."/>
            <person name="Geider K."/>
            <person name="Reinhardt R."/>
        </authorList>
    </citation>
    <scope>NUCLEOTIDE SEQUENCE [LARGE SCALE GENOMIC DNA]</scope>
    <source>
        <strain evidence="1 2">Eb661</strain>
    </source>
</reference>
<dbReference type="KEGG" id="ebi:EbC_03700"/>
<evidence type="ECO:0000313" key="2">
    <source>
        <dbReference type="Proteomes" id="UP000008793"/>
    </source>
</evidence>
<dbReference type="EMBL" id="FP236843">
    <property type="protein sequence ID" value="CAX57901.1"/>
    <property type="molecule type" value="Genomic_DNA"/>
</dbReference>
<name>D8MM17_ERWBE</name>
<dbReference type="GeneID" id="90510365"/>